<evidence type="ECO:0000256" key="1">
    <source>
        <dbReference type="SAM" id="Phobius"/>
    </source>
</evidence>
<keyword evidence="1" id="KW-1133">Transmembrane helix</keyword>
<comment type="caution">
    <text evidence="3">The sequence shown here is derived from an EMBL/GenBank/DDBJ whole genome shotgun (WGS) entry which is preliminary data.</text>
</comment>
<protein>
    <submittedName>
        <fullName evidence="3">CPBP family glutamic-type intramembrane protease</fullName>
        <ecNumber evidence="3">3.4.-.-</ecNumber>
    </submittedName>
</protein>
<feature type="transmembrane region" description="Helical" evidence="1">
    <location>
        <begin position="136"/>
        <end position="153"/>
    </location>
</feature>
<accession>A0ABT8JWH8</accession>
<dbReference type="Proteomes" id="UP001174209">
    <property type="component" value="Unassembled WGS sequence"/>
</dbReference>
<dbReference type="GO" id="GO:0008233">
    <property type="term" value="F:peptidase activity"/>
    <property type="evidence" value="ECO:0007669"/>
    <property type="project" value="UniProtKB-KW"/>
</dbReference>
<keyword evidence="1" id="KW-0812">Transmembrane</keyword>
<feature type="transmembrane region" description="Helical" evidence="1">
    <location>
        <begin position="12"/>
        <end position="30"/>
    </location>
</feature>
<dbReference type="EC" id="3.4.-.-" evidence="3"/>
<feature type="transmembrane region" description="Helical" evidence="1">
    <location>
        <begin position="173"/>
        <end position="190"/>
    </location>
</feature>
<feature type="transmembrane region" description="Helical" evidence="1">
    <location>
        <begin position="220"/>
        <end position="238"/>
    </location>
</feature>
<organism evidence="3 4">
    <name type="scientific">Arthrobacter burdickii</name>
    <dbReference type="NCBI Taxonomy" id="3035920"/>
    <lineage>
        <taxon>Bacteria</taxon>
        <taxon>Bacillati</taxon>
        <taxon>Actinomycetota</taxon>
        <taxon>Actinomycetes</taxon>
        <taxon>Micrococcales</taxon>
        <taxon>Micrococcaceae</taxon>
        <taxon>Arthrobacter</taxon>
    </lineage>
</organism>
<keyword evidence="1" id="KW-0472">Membrane</keyword>
<keyword evidence="3" id="KW-0378">Hydrolase</keyword>
<dbReference type="Pfam" id="PF02517">
    <property type="entry name" value="Rce1-like"/>
    <property type="match status" value="1"/>
</dbReference>
<evidence type="ECO:0000259" key="2">
    <source>
        <dbReference type="Pfam" id="PF02517"/>
    </source>
</evidence>
<keyword evidence="4" id="KW-1185">Reference proteome</keyword>
<evidence type="ECO:0000313" key="3">
    <source>
        <dbReference type="EMBL" id="MDN4609535.1"/>
    </source>
</evidence>
<feature type="transmembrane region" description="Helical" evidence="1">
    <location>
        <begin position="50"/>
        <end position="71"/>
    </location>
</feature>
<evidence type="ECO:0000313" key="4">
    <source>
        <dbReference type="Proteomes" id="UP001174209"/>
    </source>
</evidence>
<gene>
    <name evidence="3" type="ORF">P5G52_01510</name>
</gene>
<reference evidence="3" key="1">
    <citation type="submission" date="2023-06" db="EMBL/GenBank/DDBJ databases">
        <title>MT1 and MT2 Draft Genomes of Novel Species.</title>
        <authorList>
            <person name="Venkateswaran K."/>
        </authorList>
    </citation>
    <scope>NUCLEOTIDE SEQUENCE</scope>
    <source>
        <strain evidence="3">IIF3SC-B10</strain>
    </source>
</reference>
<proteinExistence type="predicted"/>
<dbReference type="EMBL" id="JAROCG010000001">
    <property type="protein sequence ID" value="MDN4609535.1"/>
    <property type="molecule type" value="Genomic_DNA"/>
</dbReference>
<dbReference type="RefSeq" id="WP_301224222.1">
    <property type="nucleotide sequence ID" value="NZ_JAROCG010000001.1"/>
</dbReference>
<name>A0ABT8JWH8_9MICC</name>
<sequence length="259" mass="27980">MAVAAGRARAVIARRPILCAVLITLAWYAVLFTLAETVASLHPDWFPDLGATLVNLGAAAVPIGLILWLGWSRSAGLVWRRPDRSWWLVTPLVLEAVSYSLDGVVGTWRELLSAAVLYTVLASSEETLSRGLVQRVLAVLGPVRAAVGVGVLFGAGHTLSRAWFSHPFDVEDTVFITINAAAFGFACAALRWHLKTIWPLVAVHALGDFLQILSPGNLPFGVRVAYLLGFIAYGWWLLRRLPEDATDQTGVTSKTSPAA</sequence>
<dbReference type="GO" id="GO:0006508">
    <property type="term" value="P:proteolysis"/>
    <property type="evidence" value="ECO:0007669"/>
    <property type="project" value="UniProtKB-KW"/>
</dbReference>
<dbReference type="InterPro" id="IPR003675">
    <property type="entry name" value="Rce1/LyrA-like_dom"/>
</dbReference>
<keyword evidence="3" id="KW-0645">Protease</keyword>
<feature type="domain" description="CAAX prenyl protease 2/Lysostaphin resistance protein A-like" evidence="2">
    <location>
        <begin position="110"/>
        <end position="209"/>
    </location>
</feature>
<feature type="transmembrane region" description="Helical" evidence="1">
    <location>
        <begin position="197"/>
        <end position="214"/>
    </location>
</feature>